<dbReference type="SUPFAM" id="SSF49562">
    <property type="entry name" value="C2 domain (Calcium/lipid-binding domain, CaLB)"/>
    <property type="match status" value="1"/>
</dbReference>
<evidence type="ECO:0000313" key="1">
    <source>
        <dbReference type="EMBL" id="CAD7267046.1"/>
    </source>
</evidence>
<sequence length="205" mass="22693">MSVQLNTYVTLKLQNVKSTTVTVKGPNPCWEQDFLLKTPLGGPGLVSLPGRESRITSNRLVLMLCLTDCIATCTVRSARLPVITAIKESLCLCQQMTRESLWLRNTNLQTFTSDKKRRNYPNESYSGEEPRKSTSLFEHVPIPALGSEVCAITQRILSKPASMDTRSEASLFESVGPVIAMKECEYRGGCQAVEWEGVLTHDPPG</sequence>
<accession>A0A7R9B600</accession>
<proteinExistence type="predicted"/>
<dbReference type="EMBL" id="OC008287">
    <property type="protein sequence ID" value="CAD7267046.1"/>
    <property type="molecule type" value="Genomic_DNA"/>
</dbReference>
<protein>
    <recommendedName>
        <fullName evidence="2">C2 domain-containing protein</fullName>
    </recommendedName>
</protein>
<evidence type="ECO:0008006" key="2">
    <source>
        <dbReference type="Google" id="ProtNLM"/>
    </source>
</evidence>
<reference evidence="1" key="1">
    <citation type="submission" date="2020-11" db="EMBL/GenBank/DDBJ databases">
        <authorList>
            <person name="Tran Van P."/>
        </authorList>
    </citation>
    <scope>NUCLEOTIDE SEQUENCE</scope>
</reference>
<organism evidence="1">
    <name type="scientific">Timema shepardi</name>
    <name type="common">Walking stick</name>
    <dbReference type="NCBI Taxonomy" id="629360"/>
    <lineage>
        <taxon>Eukaryota</taxon>
        <taxon>Metazoa</taxon>
        <taxon>Ecdysozoa</taxon>
        <taxon>Arthropoda</taxon>
        <taxon>Hexapoda</taxon>
        <taxon>Insecta</taxon>
        <taxon>Pterygota</taxon>
        <taxon>Neoptera</taxon>
        <taxon>Polyneoptera</taxon>
        <taxon>Phasmatodea</taxon>
        <taxon>Timematodea</taxon>
        <taxon>Timematoidea</taxon>
        <taxon>Timematidae</taxon>
        <taxon>Timema</taxon>
    </lineage>
</organism>
<dbReference type="Gene3D" id="2.60.40.150">
    <property type="entry name" value="C2 domain"/>
    <property type="match status" value="1"/>
</dbReference>
<dbReference type="InterPro" id="IPR035892">
    <property type="entry name" value="C2_domain_sf"/>
</dbReference>
<gene>
    <name evidence="1" type="ORF">TSIB3V08_LOCUS11060</name>
</gene>
<name>A0A7R9B600_TIMSH</name>
<dbReference type="AlphaFoldDB" id="A0A7R9B600"/>